<protein>
    <submittedName>
        <fullName evidence="1">Ribonucleoside triphosphate reductase activator small subunit</fullName>
    </submittedName>
</protein>
<name>A0A0D3MTC7_9CAUD</name>
<dbReference type="InterPro" id="IPR058240">
    <property type="entry name" value="rSAM_sf"/>
</dbReference>
<dbReference type="Proteomes" id="UP000032686">
    <property type="component" value="Segment"/>
</dbReference>
<evidence type="ECO:0000313" key="2">
    <source>
        <dbReference type="Proteomes" id="UP000032686"/>
    </source>
</evidence>
<dbReference type="SUPFAM" id="SSF102114">
    <property type="entry name" value="Radical SAM enzymes"/>
    <property type="match status" value="1"/>
</dbReference>
<dbReference type="GeneID" id="24722376"/>
<accession>A0A0D3MTC7</accession>
<gene>
    <name evidence="1" type="ORF">WRP3_110</name>
</gene>
<dbReference type="OrthoDB" id="10167at10239"/>
<dbReference type="KEGG" id="vg:24722376"/>
<organism evidence="1 2">
    <name type="scientific">Lactococcus phage WRP3</name>
    <dbReference type="NCBI Taxonomy" id="1560313"/>
    <lineage>
        <taxon>Viruses</taxon>
        <taxon>Duplodnaviria</taxon>
        <taxon>Heunggongvirae</taxon>
        <taxon>Uroviricota</taxon>
        <taxon>Caudoviricetes</taxon>
        <taxon>Audreyjarvisvirus</taxon>
        <taxon>Audreyjarvisvirus WRP3</taxon>
    </lineage>
</organism>
<dbReference type="InterPro" id="IPR013785">
    <property type="entry name" value="Aldolase_TIM"/>
</dbReference>
<dbReference type="Pfam" id="PF13353">
    <property type="entry name" value="Fer4_12"/>
    <property type="match status" value="1"/>
</dbReference>
<reference evidence="1 2" key="1">
    <citation type="journal article" date="2015" name="Appl. Environ. Microbiol.">
        <title>Lactococcal 949 group phages recognize a carbohydrate receptor on the host cell surface.</title>
        <authorList>
            <person name="Mahony J."/>
            <person name="Randazzo W."/>
            <person name="Neve H."/>
            <person name="Settanni L."/>
            <person name="van Sinderen D."/>
        </authorList>
    </citation>
    <scope>NUCLEOTIDE SEQUENCE [LARGE SCALE GENOMIC DNA]</scope>
    <source>
        <strain evidence="1">WRP3</strain>
    </source>
</reference>
<dbReference type="Gene3D" id="3.20.20.70">
    <property type="entry name" value="Aldolase class I"/>
    <property type="match status" value="1"/>
</dbReference>
<dbReference type="RefSeq" id="YP_009147767.1">
    <property type="nucleotide sequence ID" value="NC_027341.1"/>
</dbReference>
<proteinExistence type="predicted"/>
<sequence length="198" mass="22827">MAYIHQINAMDFENSFQEGGFRHDKQSKLPVGAVVSVFVNYCSFHCLGCWNSDTWDRKDDLYIPDEEVAEQIIEGLDQFELDPPIGLSLLGGDCILPDNAESTANIIKIVLEKRPNVVIGLWTGYKFEYLLKHADENQKYILEHIDVLIDGRFIEKKKIANKRYGSYNQRVINVPKSLKKCKTIFTESYQLDMKDFPI</sequence>
<evidence type="ECO:0000313" key="1">
    <source>
        <dbReference type="EMBL" id="AIX12613.1"/>
    </source>
</evidence>
<dbReference type="EMBL" id="KM677185">
    <property type="protein sequence ID" value="AIX12613.1"/>
    <property type="molecule type" value="Genomic_DNA"/>
</dbReference>
<keyword evidence="2" id="KW-1185">Reference proteome</keyword>